<protein>
    <recommendedName>
        <fullName evidence="5">Transposase Tc1-like domain-containing protein</fullName>
    </recommendedName>
</protein>
<comment type="subcellular location">
    <subcellularLocation>
        <location evidence="1">Nucleus</location>
    </subcellularLocation>
</comment>
<dbReference type="AlphaFoldDB" id="A0A1W0WPL0"/>
<dbReference type="GO" id="GO:0005634">
    <property type="term" value="C:nucleus"/>
    <property type="evidence" value="ECO:0007669"/>
    <property type="project" value="UniProtKB-SubCell"/>
</dbReference>
<dbReference type="EMBL" id="MTYJ01000065">
    <property type="protein sequence ID" value="OQV17148.1"/>
    <property type="molecule type" value="Genomic_DNA"/>
</dbReference>
<dbReference type="InterPro" id="IPR009057">
    <property type="entry name" value="Homeodomain-like_sf"/>
</dbReference>
<feature type="region of interest" description="Disordered" evidence="2">
    <location>
        <begin position="131"/>
        <end position="171"/>
    </location>
</feature>
<evidence type="ECO:0000256" key="2">
    <source>
        <dbReference type="SAM" id="MobiDB-lite"/>
    </source>
</evidence>
<organism evidence="3 4">
    <name type="scientific">Hypsibius exemplaris</name>
    <name type="common">Freshwater tardigrade</name>
    <dbReference type="NCBI Taxonomy" id="2072580"/>
    <lineage>
        <taxon>Eukaryota</taxon>
        <taxon>Metazoa</taxon>
        <taxon>Ecdysozoa</taxon>
        <taxon>Tardigrada</taxon>
        <taxon>Eutardigrada</taxon>
        <taxon>Parachela</taxon>
        <taxon>Hypsibioidea</taxon>
        <taxon>Hypsibiidae</taxon>
        <taxon>Hypsibius</taxon>
    </lineage>
</organism>
<proteinExistence type="predicted"/>
<reference evidence="4" key="1">
    <citation type="submission" date="2017-01" db="EMBL/GenBank/DDBJ databases">
        <title>Comparative genomics of anhydrobiosis in the tardigrade Hypsibius dujardini.</title>
        <authorList>
            <person name="Yoshida Y."/>
            <person name="Koutsovoulos G."/>
            <person name="Laetsch D."/>
            <person name="Stevens L."/>
            <person name="Kumar S."/>
            <person name="Horikawa D."/>
            <person name="Ishino K."/>
            <person name="Komine S."/>
            <person name="Tomita M."/>
            <person name="Blaxter M."/>
            <person name="Arakawa K."/>
        </authorList>
    </citation>
    <scope>NUCLEOTIDE SEQUENCE [LARGE SCALE GENOMIC DNA]</scope>
    <source>
        <strain evidence="4">Z151</strain>
    </source>
</reference>
<feature type="region of interest" description="Disordered" evidence="2">
    <location>
        <begin position="211"/>
        <end position="248"/>
    </location>
</feature>
<name>A0A1W0WPL0_HYPEX</name>
<accession>A0A1W0WPL0</accession>
<gene>
    <name evidence="3" type="ORF">BV898_08728</name>
</gene>
<dbReference type="SUPFAM" id="SSF46689">
    <property type="entry name" value="Homeodomain-like"/>
    <property type="match status" value="1"/>
</dbReference>
<sequence length="248" mass="27276">MGVHGNMNGKTKNFEAFAFEIFVSRGGKMVFGKVCAPEVARAVHRLRGENKTLKQVASYFGFGDEWARRILLNYDGETGQPKFQPGTPGRPRKTTAEQDAKMVEMMTPGSGTEKASSGQIATALKVSGTEISSSTIRRRLRDSEKNPTKLRREKKEAARKKAATKTLKKEGLPVTDSTIRGTIKGFQEKHKTLCTRISKKKERKIMKSHLRAEKTAKQVADQMDTLPAPGTSSGKGKPSSSTDVEMNS</sequence>
<evidence type="ECO:0000313" key="3">
    <source>
        <dbReference type="EMBL" id="OQV17148.1"/>
    </source>
</evidence>
<evidence type="ECO:0008006" key="5">
    <source>
        <dbReference type="Google" id="ProtNLM"/>
    </source>
</evidence>
<dbReference type="OrthoDB" id="10653899at2759"/>
<feature type="region of interest" description="Disordered" evidence="2">
    <location>
        <begin position="77"/>
        <end position="97"/>
    </location>
</feature>
<feature type="compositionally biased region" description="Basic residues" evidence="2">
    <location>
        <begin position="148"/>
        <end position="163"/>
    </location>
</feature>
<evidence type="ECO:0000256" key="1">
    <source>
        <dbReference type="ARBA" id="ARBA00004123"/>
    </source>
</evidence>
<evidence type="ECO:0000313" key="4">
    <source>
        <dbReference type="Proteomes" id="UP000192578"/>
    </source>
</evidence>
<keyword evidence="4" id="KW-1185">Reference proteome</keyword>
<comment type="caution">
    <text evidence="3">The sequence shown here is derived from an EMBL/GenBank/DDBJ whole genome shotgun (WGS) entry which is preliminary data.</text>
</comment>
<feature type="compositionally biased region" description="Low complexity" evidence="2">
    <location>
        <begin position="229"/>
        <end position="242"/>
    </location>
</feature>
<dbReference type="Proteomes" id="UP000192578">
    <property type="component" value="Unassembled WGS sequence"/>
</dbReference>